<dbReference type="NCBIfam" id="NF003805">
    <property type="entry name" value="PRK05395.1-2"/>
    <property type="match status" value="1"/>
</dbReference>
<dbReference type="AlphaFoldDB" id="S3EH25"/>
<feature type="binding site" evidence="7 9">
    <location>
        <position position="92"/>
    </location>
    <ligand>
        <name>substrate</name>
    </ligand>
</feature>
<feature type="binding site" evidence="7 9">
    <location>
        <position position="85"/>
    </location>
    <ligand>
        <name>substrate</name>
    </ligand>
</feature>
<dbReference type="PANTHER" id="PTHR21272">
    <property type="entry name" value="CATABOLIC 3-DEHYDROQUINASE"/>
    <property type="match status" value="1"/>
</dbReference>
<evidence type="ECO:0000256" key="2">
    <source>
        <dbReference type="ARBA" id="ARBA00004902"/>
    </source>
</evidence>
<dbReference type="NCBIfam" id="TIGR01088">
    <property type="entry name" value="aroQ"/>
    <property type="match status" value="1"/>
</dbReference>
<dbReference type="PANTHER" id="PTHR21272:SF3">
    <property type="entry name" value="CATABOLIC 3-DEHYDROQUINASE"/>
    <property type="match status" value="1"/>
</dbReference>
<evidence type="ECO:0000313" key="12">
    <source>
        <dbReference type="Proteomes" id="UP000053688"/>
    </source>
</evidence>
<dbReference type="GO" id="GO:0009423">
    <property type="term" value="P:chorismate biosynthetic process"/>
    <property type="evidence" value="ECO:0007669"/>
    <property type="project" value="UniProtKB-UniRule"/>
</dbReference>
<dbReference type="InterPro" id="IPR001874">
    <property type="entry name" value="DHquinase_II"/>
</dbReference>
<dbReference type="GO" id="GO:0009073">
    <property type="term" value="P:aromatic amino acid family biosynthetic process"/>
    <property type="evidence" value="ECO:0007669"/>
    <property type="project" value="UniProtKB-KW"/>
</dbReference>
<dbReference type="STRING" id="28176.CF66_3028"/>
<sequence length="153" mass="17015">MSLGRVPCILVINGPNLNILSIREPSFYGFKTLEQIIDILINQVKKIGIQLQHFQSNCECKLIETIHSAIDRIDFIIINPAAFAHTSIALRDALIGVHIPFIEVHLSNVYSRESFRHSSYLSDKAEGIICGFGAMGYELALSAAVAYLKNQNN</sequence>
<dbReference type="Pfam" id="PF01220">
    <property type="entry name" value="DHquinase_II"/>
    <property type="match status" value="1"/>
</dbReference>
<comment type="subunit">
    <text evidence="4 7">Homododecamer.</text>
</comment>
<evidence type="ECO:0000256" key="7">
    <source>
        <dbReference type="HAMAP-Rule" id="MF_00169"/>
    </source>
</evidence>
<dbReference type="NCBIfam" id="NF003807">
    <property type="entry name" value="PRK05395.1-4"/>
    <property type="match status" value="1"/>
</dbReference>
<dbReference type="GO" id="GO:0019631">
    <property type="term" value="P:quinate catabolic process"/>
    <property type="evidence" value="ECO:0007669"/>
    <property type="project" value="TreeGrafter"/>
</dbReference>
<keyword evidence="7" id="KW-0028">Amino-acid biosynthesis</keyword>
<organism evidence="11 12">
    <name type="scientific">Candidatus Photodesmus katoptron Akat1</name>
    <dbReference type="NCBI Taxonomy" id="1236703"/>
    <lineage>
        <taxon>Bacteria</taxon>
        <taxon>Pseudomonadati</taxon>
        <taxon>Pseudomonadota</taxon>
        <taxon>Gammaproteobacteria</taxon>
        <taxon>Vibrionales</taxon>
        <taxon>Vibrionaceae</taxon>
        <taxon>Candidatus Photodesmus</taxon>
    </lineage>
</organism>
<feature type="site" description="Transition state stabilizer" evidence="7 10">
    <location>
        <position position="23"/>
    </location>
</feature>
<evidence type="ECO:0000256" key="5">
    <source>
        <dbReference type="ARBA" id="ARBA00012060"/>
    </source>
</evidence>
<dbReference type="RefSeq" id="WP_016504110.1">
    <property type="nucleotide sequence ID" value="NZ_AMSD01000002.1"/>
</dbReference>
<dbReference type="GO" id="GO:0003855">
    <property type="term" value="F:3-dehydroquinate dehydratase activity"/>
    <property type="evidence" value="ECO:0007669"/>
    <property type="project" value="UniProtKB-UniRule"/>
</dbReference>
<proteinExistence type="inferred from homology"/>
<comment type="catalytic activity">
    <reaction evidence="1 7">
        <text>3-dehydroquinate = 3-dehydroshikimate + H2O</text>
        <dbReference type="Rhea" id="RHEA:21096"/>
        <dbReference type="ChEBI" id="CHEBI:15377"/>
        <dbReference type="ChEBI" id="CHEBI:16630"/>
        <dbReference type="ChEBI" id="CHEBI:32364"/>
        <dbReference type="EC" id="4.2.1.10"/>
    </reaction>
</comment>
<feature type="active site" description="Proton donor" evidence="7 8">
    <location>
        <position position="105"/>
    </location>
</feature>
<dbReference type="NCBIfam" id="NF003806">
    <property type="entry name" value="PRK05395.1-3"/>
    <property type="match status" value="1"/>
</dbReference>
<comment type="similarity">
    <text evidence="3 7">Belongs to the type-II 3-dehydroquinase family.</text>
</comment>
<dbReference type="eggNOG" id="COG0757">
    <property type="taxonomic scope" value="Bacteria"/>
</dbReference>
<dbReference type="GO" id="GO:0008652">
    <property type="term" value="P:amino acid biosynthetic process"/>
    <property type="evidence" value="ECO:0007669"/>
    <property type="project" value="UniProtKB-KW"/>
</dbReference>
<gene>
    <name evidence="7 11" type="primary">aroQ</name>
    <name evidence="11" type="ORF">O1U_0782</name>
</gene>
<name>S3EH25_9GAMM</name>
<dbReference type="PIRSF" id="PIRSF001399">
    <property type="entry name" value="DHquinase_II"/>
    <property type="match status" value="1"/>
</dbReference>
<keyword evidence="6 7" id="KW-0456">Lyase</keyword>
<dbReference type="EMBL" id="AMSD01000002">
    <property type="protein sequence ID" value="EPE37478.1"/>
    <property type="molecule type" value="Genomic_DNA"/>
</dbReference>
<evidence type="ECO:0000313" key="11">
    <source>
        <dbReference type="EMBL" id="EPE37478.1"/>
    </source>
</evidence>
<feature type="binding site" evidence="7 9">
    <location>
        <position position="79"/>
    </location>
    <ligand>
        <name>substrate</name>
    </ligand>
</feature>
<evidence type="ECO:0000256" key="8">
    <source>
        <dbReference type="PIRSR" id="PIRSR001399-1"/>
    </source>
</evidence>
<evidence type="ECO:0000256" key="6">
    <source>
        <dbReference type="ARBA" id="ARBA00023239"/>
    </source>
</evidence>
<dbReference type="CDD" id="cd00466">
    <property type="entry name" value="DHQase_II"/>
    <property type="match status" value="1"/>
</dbReference>
<evidence type="ECO:0000256" key="1">
    <source>
        <dbReference type="ARBA" id="ARBA00001864"/>
    </source>
</evidence>
<dbReference type="Gene3D" id="3.40.50.9100">
    <property type="entry name" value="Dehydroquinase, class II"/>
    <property type="match status" value="1"/>
</dbReference>
<dbReference type="InterPro" id="IPR036441">
    <property type="entry name" value="DHquinase_II_sf"/>
</dbReference>
<feature type="binding site" evidence="7 9">
    <location>
        <begin position="106"/>
        <end position="107"/>
    </location>
    <ligand>
        <name>substrate</name>
    </ligand>
</feature>
<comment type="function">
    <text evidence="7">Catalyzes a trans-dehydration via an enolate intermediate.</text>
</comment>
<evidence type="ECO:0000256" key="4">
    <source>
        <dbReference type="ARBA" id="ARBA00011193"/>
    </source>
</evidence>
<dbReference type="SUPFAM" id="SSF52304">
    <property type="entry name" value="Type II 3-dehydroquinate dehydratase"/>
    <property type="match status" value="1"/>
</dbReference>
<keyword evidence="7" id="KW-0057">Aromatic amino acid biosynthesis</keyword>
<dbReference type="EC" id="4.2.1.10" evidence="5 7"/>
<protein>
    <recommendedName>
        <fullName evidence="5 7">3-dehydroquinate dehydratase</fullName>
        <shortName evidence="7">3-dehydroquinase</shortName>
        <ecNumber evidence="5 7">4.2.1.10</ecNumber>
    </recommendedName>
    <alternativeName>
        <fullName evidence="7">Type II DHQase</fullName>
    </alternativeName>
</protein>
<dbReference type="HAMAP" id="MF_00169">
    <property type="entry name" value="AroQ"/>
    <property type="match status" value="1"/>
</dbReference>
<comment type="pathway">
    <text evidence="2 7">Metabolic intermediate biosynthesis; chorismate biosynthesis; chorismate from D-erythrose 4-phosphate and phosphoenolpyruvate: step 3/7.</text>
</comment>
<dbReference type="UniPathway" id="UPA00053">
    <property type="reaction ID" value="UER00086"/>
</dbReference>
<reference evidence="11 12" key="1">
    <citation type="journal article" date="2014" name="Environ. Microbiol.">
        <title>Genomic signatures of obligate host dependence in the luminous bacterial symbiont of a vertebrate.</title>
        <authorList>
            <person name="Hendry T.A."/>
            <person name="de Wet J.R."/>
            <person name="Dunlap P.V."/>
        </authorList>
    </citation>
    <scope>NUCLEOTIDE SEQUENCE [LARGE SCALE GENOMIC DNA]</scope>
    <source>
        <strain evidence="11 12">Akat1</strain>
    </source>
</reference>
<dbReference type="PATRIC" id="fig|1236703.3.peg.809"/>
<comment type="caution">
    <text evidence="11">The sequence shown here is derived from an EMBL/GenBank/DDBJ whole genome shotgun (WGS) entry which is preliminary data.</text>
</comment>
<feature type="binding site" evidence="7 9">
    <location>
        <position position="116"/>
    </location>
    <ligand>
        <name>substrate</name>
    </ligand>
</feature>
<evidence type="ECO:0000256" key="3">
    <source>
        <dbReference type="ARBA" id="ARBA00011037"/>
    </source>
</evidence>
<accession>S3EH25</accession>
<evidence type="ECO:0000256" key="9">
    <source>
        <dbReference type="PIRSR" id="PIRSR001399-2"/>
    </source>
</evidence>
<feature type="active site" description="Proton acceptor" evidence="7 8">
    <location>
        <position position="28"/>
    </location>
</feature>
<dbReference type="NCBIfam" id="NF003804">
    <property type="entry name" value="PRK05395.1-1"/>
    <property type="match status" value="1"/>
</dbReference>
<keyword evidence="12" id="KW-1185">Reference proteome</keyword>
<evidence type="ECO:0000256" key="10">
    <source>
        <dbReference type="PIRSR" id="PIRSR001399-3"/>
    </source>
</evidence>
<dbReference type="Proteomes" id="UP000053688">
    <property type="component" value="Unassembled WGS sequence"/>
</dbReference>